<evidence type="ECO:0000313" key="3">
    <source>
        <dbReference type="EMBL" id="ARS89867.1"/>
    </source>
</evidence>
<dbReference type="RefSeq" id="WP_086888246.1">
    <property type="nucleotide sequence ID" value="NZ_CP019893.1"/>
</dbReference>
<dbReference type="InterPro" id="IPR003736">
    <property type="entry name" value="PAAI_dom"/>
</dbReference>
<dbReference type="SUPFAM" id="SSF54637">
    <property type="entry name" value="Thioesterase/thiol ester dehydrase-isomerase"/>
    <property type="match status" value="1"/>
</dbReference>
<sequence>MTDGTPETFSAVIGLEFTDRGEGWSRGEVTVSDELTNPNGVLHGGATYTMADTGMAVALQSELEPEERCATIEIKISYLEPVTEGTVVCETSLLRRGGSIAFLESEISHEDSVVARATGSFSIFTP</sequence>
<dbReference type="InterPro" id="IPR006683">
    <property type="entry name" value="Thioestr_dom"/>
</dbReference>
<dbReference type="KEGG" id="naj:B1756_09055"/>
<feature type="domain" description="Thioesterase" evidence="2">
    <location>
        <begin position="39"/>
        <end position="114"/>
    </location>
</feature>
<dbReference type="Pfam" id="PF03061">
    <property type="entry name" value="4HBT"/>
    <property type="match status" value="1"/>
</dbReference>
<evidence type="ECO:0000259" key="2">
    <source>
        <dbReference type="Pfam" id="PF03061"/>
    </source>
</evidence>
<name>A0A2Z2HWB3_9EURY</name>
<dbReference type="OrthoDB" id="202256at2157"/>
<dbReference type="Proteomes" id="UP000250088">
    <property type="component" value="Chromosome"/>
</dbReference>
<accession>A0A2Z2HWB3</accession>
<keyword evidence="1" id="KW-0378">Hydrolase</keyword>
<dbReference type="Gene3D" id="3.10.129.10">
    <property type="entry name" value="Hotdog Thioesterase"/>
    <property type="match status" value="1"/>
</dbReference>
<evidence type="ECO:0000256" key="1">
    <source>
        <dbReference type="ARBA" id="ARBA00022801"/>
    </source>
</evidence>
<dbReference type="NCBIfam" id="TIGR00369">
    <property type="entry name" value="unchar_dom_1"/>
    <property type="match status" value="1"/>
</dbReference>
<dbReference type="GeneID" id="32894225"/>
<proteinExistence type="predicted"/>
<dbReference type="PANTHER" id="PTHR43240">
    <property type="entry name" value="1,4-DIHYDROXY-2-NAPHTHOYL-COA THIOESTERASE 1"/>
    <property type="match status" value="1"/>
</dbReference>
<reference evidence="4" key="1">
    <citation type="submission" date="2017-02" db="EMBL/GenBank/DDBJ databases">
        <title>Natronthermophilus aegyptiacus gen. nov.,sp. nov., an aerobic, extremely halophilic alkalithermophilic archaeon isolated from the athalassohaline Wadi An Natrun, Egypt.</title>
        <authorList>
            <person name="Zhao B."/>
        </authorList>
    </citation>
    <scope>NUCLEOTIDE SEQUENCE [LARGE SCALE GENOMIC DNA]</scope>
    <source>
        <strain evidence="4">JW/NM-HA 15</strain>
    </source>
</reference>
<dbReference type="EMBL" id="CP019893">
    <property type="protein sequence ID" value="ARS89867.1"/>
    <property type="molecule type" value="Genomic_DNA"/>
</dbReference>
<protein>
    <recommendedName>
        <fullName evidence="2">Thioesterase domain-containing protein</fullName>
    </recommendedName>
</protein>
<dbReference type="GO" id="GO:0016787">
    <property type="term" value="F:hydrolase activity"/>
    <property type="evidence" value="ECO:0007669"/>
    <property type="project" value="UniProtKB-KW"/>
</dbReference>
<dbReference type="AlphaFoldDB" id="A0A2Z2HWB3"/>
<organism evidence="3 4">
    <name type="scientific">Natrarchaeobaculum aegyptiacum</name>
    <dbReference type="NCBI Taxonomy" id="745377"/>
    <lineage>
        <taxon>Archaea</taxon>
        <taxon>Methanobacteriati</taxon>
        <taxon>Methanobacteriota</taxon>
        <taxon>Stenosarchaea group</taxon>
        <taxon>Halobacteria</taxon>
        <taxon>Halobacteriales</taxon>
        <taxon>Natrialbaceae</taxon>
        <taxon>Natrarchaeobaculum</taxon>
    </lineage>
</organism>
<evidence type="ECO:0000313" key="4">
    <source>
        <dbReference type="Proteomes" id="UP000250088"/>
    </source>
</evidence>
<dbReference type="InterPro" id="IPR029069">
    <property type="entry name" value="HotDog_dom_sf"/>
</dbReference>
<keyword evidence="4" id="KW-1185">Reference proteome</keyword>
<dbReference type="CDD" id="cd03443">
    <property type="entry name" value="PaaI_thioesterase"/>
    <property type="match status" value="1"/>
</dbReference>
<gene>
    <name evidence="3" type="ORF">B1756_09055</name>
</gene>